<feature type="transmembrane region" description="Helical" evidence="6">
    <location>
        <begin position="376"/>
        <end position="395"/>
    </location>
</feature>
<keyword evidence="3 6" id="KW-0812">Transmembrane</keyword>
<evidence type="ECO:0008006" key="9">
    <source>
        <dbReference type="Google" id="ProtNLM"/>
    </source>
</evidence>
<dbReference type="PATRIC" id="fig|1365251.3.peg.1881"/>
<feature type="transmembrane region" description="Helical" evidence="6">
    <location>
        <begin position="102"/>
        <end position="124"/>
    </location>
</feature>
<feature type="transmembrane region" description="Helical" evidence="6">
    <location>
        <begin position="200"/>
        <end position="220"/>
    </location>
</feature>
<keyword evidence="5 6" id="KW-0472">Membrane</keyword>
<dbReference type="RefSeq" id="WP_063361426.1">
    <property type="nucleotide sequence ID" value="NZ_AUXZ01000068.1"/>
</dbReference>
<name>A0A167EYP4_9GAMM</name>
<evidence type="ECO:0000256" key="5">
    <source>
        <dbReference type="ARBA" id="ARBA00023136"/>
    </source>
</evidence>
<evidence type="ECO:0000256" key="1">
    <source>
        <dbReference type="ARBA" id="ARBA00004651"/>
    </source>
</evidence>
<feature type="transmembrane region" description="Helical" evidence="6">
    <location>
        <begin position="282"/>
        <end position="304"/>
    </location>
</feature>
<dbReference type="AlphaFoldDB" id="A0A167EYP4"/>
<comment type="caution">
    <text evidence="7">The sequence shown here is derived from an EMBL/GenBank/DDBJ whole genome shotgun (WGS) entry which is preliminary data.</text>
</comment>
<protein>
    <recommendedName>
        <fullName evidence="9">Polysaccharide biosynthesis protein C-terminal domain-containing protein</fullName>
    </recommendedName>
</protein>
<keyword evidence="2" id="KW-1003">Cell membrane</keyword>
<dbReference type="PANTHER" id="PTHR30250">
    <property type="entry name" value="PST FAMILY PREDICTED COLANIC ACID TRANSPORTER"/>
    <property type="match status" value="1"/>
</dbReference>
<feature type="transmembrane region" description="Helical" evidence="6">
    <location>
        <begin position="41"/>
        <end position="64"/>
    </location>
</feature>
<sequence>MRKDLIETSSRFVITAILQLSCFLVSSKVLSIEEFGVLSIVLAYAFIGANISVSGLPASLVYFFTKNNYKLIVLHLTVVHSLVVMSLFSLGIFIAWQLELETFLFASLIATSQFLFIVVSGVLQASNKIRLLNIFTLAQWGMLSALLVYMYFSTASLYGVVISYVLSFAIPSAVALLVLKSSVIRYLGTFSSKNLIKKRRIIRIYKYGFVSFTGSLIGFLNHRLDLLIVGGILGTHIAGLYSFAIQIVERLSIFSQAFTTVYFPKLRRLNGRQSRLSEIKKAIKYLIIILIPTFITFFVFYEAILKLFFDSKYEDAYKIINILAVGVFVVSINRLLFIFNSANGDITANLKIGLMSLGTNVTLSIAAVFIYGESGIALVTCVVAFLSQILVVRYIRKSD</sequence>
<evidence type="ECO:0000256" key="6">
    <source>
        <dbReference type="SAM" id="Phobius"/>
    </source>
</evidence>
<organism evidence="7 8">
    <name type="scientific">Pseudoalteromonas luteoviolacea H33</name>
    <dbReference type="NCBI Taxonomy" id="1365251"/>
    <lineage>
        <taxon>Bacteria</taxon>
        <taxon>Pseudomonadati</taxon>
        <taxon>Pseudomonadota</taxon>
        <taxon>Gammaproteobacteria</taxon>
        <taxon>Alteromonadales</taxon>
        <taxon>Pseudoalteromonadaceae</taxon>
        <taxon>Pseudoalteromonas</taxon>
    </lineage>
</organism>
<feature type="transmembrane region" description="Helical" evidence="6">
    <location>
        <begin position="348"/>
        <end position="370"/>
    </location>
</feature>
<dbReference type="Proteomes" id="UP000076503">
    <property type="component" value="Unassembled WGS sequence"/>
</dbReference>
<feature type="transmembrane region" description="Helical" evidence="6">
    <location>
        <begin position="158"/>
        <end position="179"/>
    </location>
</feature>
<dbReference type="EMBL" id="AUXZ01000068">
    <property type="protein sequence ID" value="KZN51372.1"/>
    <property type="molecule type" value="Genomic_DNA"/>
</dbReference>
<feature type="transmembrane region" description="Helical" evidence="6">
    <location>
        <begin position="226"/>
        <end position="248"/>
    </location>
</feature>
<feature type="transmembrane region" description="Helical" evidence="6">
    <location>
        <begin position="131"/>
        <end position="152"/>
    </location>
</feature>
<evidence type="ECO:0000313" key="7">
    <source>
        <dbReference type="EMBL" id="KZN51372.1"/>
    </source>
</evidence>
<feature type="transmembrane region" description="Helical" evidence="6">
    <location>
        <begin position="71"/>
        <end position="96"/>
    </location>
</feature>
<dbReference type="PANTHER" id="PTHR30250:SF11">
    <property type="entry name" value="O-ANTIGEN TRANSPORTER-RELATED"/>
    <property type="match status" value="1"/>
</dbReference>
<reference evidence="7 8" key="1">
    <citation type="submission" date="2013-07" db="EMBL/GenBank/DDBJ databases">
        <title>Comparative Genomic and Metabolomic Analysis of Twelve Strains of Pseudoalteromonas luteoviolacea.</title>
        <authorList>
            <person name="Vynne N.G."/>
            <person name="Mansson M."/>
            <person name="Gram L."/>
        </authorList>
    </citation>
    <scope>NUCLEOTIDE SEQUENCE [LARGE SCALE GENOMIC DNA]</scope>
    <source>
        <strain evidence="7 8">H33</strain>
    </source>
</reference>
<dbReference type="InterPro" id="IPR050833">
    <property type="entry name" value="Poly_Biosynth_Transport"/>
</dbReference>
<dbReference type="Pfam" id="PF13440">
    <property type="entry name" value="Polysacc_synt_3"/>
    <property type="match status" value="1"/>
</dbReference>
<accession>A0A167EYP4</accession>
<proteinExistence type="predicted"/>
<evidence type="ECO:0000256" key="3">
    <source>
        <dbReference type="ARBA" id="ARBA00022692"/>
    </source>
</evidence>
<evidence type="ECO:0000256" key="4">
    <source>
        <dbReference type="ARBA" id="ARBA00022989"/>
    </source>
</evidence>
<keyword evidence="4 6" id="KW-1133">Transmembrane helix</keyword>
<evidence type="ECO:0000256" key="2">
    <source>
        <dbReference type="ARBA" id="ARBA00022475"/>
    </source>
</evidence>
<gene>
    <name evidence="7" type="ORF">N476_13370</name>
</gene>
<evidence type="ECO:0000313" key="8">
    <source>
        <dbReference type="Proteomes" id="UP000076503"/>
    </source>
</evidence>
<feature type="transmembrane region" description="Helical" evidence="6">
    <location>
        <begin position="316"/>
        <end position="336"/>
    </location>
</feature>
<dbReference type="GO" id="GO:0005886">
    <property type="term" value="C:plasma membrane"/>
    <property type="evidence" value="ECO:0007669"/>
    <property type="project" value="UniProtKB-SubCell"/>
</dbReference>
<comment type="subcellular location">
    <subcellularLocation>
        <location evidence="1">Cell membrane</location>
        <topology evidence="1">Multi-pass membrane protein</topology>
    </subcellularLocation>
</comment>